<evidence type="ECO:0000313" key="2">
    <source>
        <dbReference type="EMBL" id="KAF6805476.1"/>
    </source>
</evidence>
<dbReference type="EMBL" id="WIGN01000181">
    <property type="protein sequence ID" value="KAF6805476.1"/>
    <property type="molecule type" value="Genomic_DNA"/>
</dbReference>
<proteinExistence type="predicted"/>
<keyword evidence="3" id="KW-1185">Reference proteome</keyword>
<name>A0A8H6J3U8_9PEZI</name>
<evidence type="ECO:0000313" key="3">
    <source>
        <dbReference type="Proteomes" id="UP000652219"/>
    </source>
</evidence>
<organism evidence="2 3">
    <name type="scientific">Colletotrichum sojae</name>
    <dbReference type="NCBI Taxonomy" id="2175907"/>
    <lineage>
        <taxon>Eukaryota</taxon>
        <taxon>Fungi</taxon>
        <taxon>Dikarya</taxon>
        <taxon>Ascomycota</taxon>
        <taxon>Pezizomycotina</taxon>
        <taxon>Sordariomycetes</taxon>
        <taxon>Hypocreomycetidae</taxon>
        <taxon>Glomerellales</taxon>
        <taxon>Glomerellaceae</taxon>
        <taxon>Colletotrichum</taxon>
        <taxon>Colletotrichum orchidearum species complex</taxon>
    </lineage>
</organism>
<sequence length="243" mass="26934">MAGLGLASPSLHDTGIQNRQGGDLCMDSARSVRSRTFQPSVWASPTTRIFVEPVPPTRVALAGMKMGIWSEVMSMPVKVEPRRHLKVPLRWITDLGSPREDRKRERELGTPQRAPHRIRYERMPVAQLHCARLCSKQLFASNPTSGESRVEIAVHICGYAPRLPVDDVASVSRSKERAGSGIEVMSWGVEDGPSDAFPVRMRLKPLKAGAITQQSRTGHRSRLRPCDYDESAAALCRSDITAR</sequence>
<comment type="caution">
    <text evidence="2">The sequence shown here is derived from an EMBL/GenBank/DDBJ whole genome shotgun (WGS) entry which is preliminary data.</text>
</comment>
<evidence type="ECO:0000256" key="1">
    <source>
        <dbReference type="SAM" id="MobiDB-lite"/>
    </source>
</evidence>
<gene>
    <name evidence="2" type="ORF">CSOJ01_09475</name>
</gene>
<feature type="region of interest" description="Disordered" evidence="1">
    <location>
        <begin position="1"/>
        <end position="22"/>
    </location>
</feature>
<accession>A0A8H6J3U8</accession>
<dbReference type="AlphaFoldDB" id="A0A8H6J3U8"/>
<dbReference type="Proteomes" id="UP000652219">
    <property type="component" value="Unassembled WGS sequence"/>
</dbReference>
<reference evidence="2 3" key="1">
    <citation type="journal article" date="2020" name="Phytopathology">
        <title>Genome Sequence Resources of Colletotrichum truncatum, C. plurivorum, C. musicola, and C. sojae: Four Species Pathogenic to Soybean (Glycine max).</title>
        <authorList>
            <person name="Rogerio F."/>
            <person name="Boufleur T.R."/>
            <person name="Ciampi-Guillardi M."/>
            <person name="Sukno S.A."/>
            <person name="Thon M.R."/>
            <person name="Massola Junior N.S."/>
            <person name="Baroncelli R."/>
        </authorList>
    </citation>
    <scope>NUCLEOTIDE SEQUENCE [LARGE SCALE GENOMIC DNA]</scope>
    <source>
        <strain evidence="2 3">LFN0009</strain>
    </source>
</reference>
<protein>
    <submittedName>
        <fullName evidence="2">Uncharacterized protein</fullName>
    </submittedName>
</protein>